<keyword evidence="1" id="KW-1133">Transmembrane helix</keyword>
<accession>A0A6H3FCQ9</accession>
<reference evidence="2 3" key="1">
    <citation type="submission" date="2018-12" db="EMBL/GenBank/DDBJ databases">
        <title>First genome draft of Desulfovibrio legallis sp. nov.</title>
        <authorList>
            <person name="Ben Dhia O."/>
            <person name="Najjari A."/>
            <person name="Ferjani R."/>
            <person name="Fhoula I."/>
            <person name="Fardeau M.-L."/>
            <person name="Boudabbous A."/>
            <person name="Ouzari H.I."/>
        </authorList>
    </citation>
    <scope>NUCLEOTIDE SEQUENCE [LARGE SCALE GENOMIC DNA]</scope>
    <source>
        <strain evidence="2 3">H1T</strain>
    </source>
</reference>
<keyword evidence="1" id="KW-0472">Membrane</keyword>
<comment type="caution">
    <text evidence="2">The sequence shown here is derived from an EMBL/GenBank/DDBJ whole genome shotgun (WGS) entry which is preliminary data.</text>
</comment>
<feature type="transmembrane region" description="Helical" evidence="1">
    <location>
        <begin position="103"/>
        <end position="121"/>
    </location>
</feature>
<name>A0A6H3FCQ9_9BACT</name>
<organism evidence="2 3">
    <name type="scientific">Desulfovibrio legallii</name>
    <dbReference type="NCBI Taxonomy" id="571438"/>
    <lineage>
        <taxon>Bacteria</taxon>
        <taxon>Pseudomonadati</taxon>
        <taxon>Thermodesulfobacteriota</taxon>
        <taxon>Desulfovibrionia</taxon>
        <taxon>Desulfovibrionales</taxon>
        <taxon>Desulfovibrionaceae</taxon>
        <taxon>Desulfovibrio</taxon>
    </lineage>
</organism>
<sequence length="148" mass="16148">MAFPLCRHFGLTQAGAALLPLFLSMLAAYAATWLELRQRAAQNILAPSLESWCAGGRGISPARAVLGAALRRAIWQWGFYALWFCTLYLILAVLTAGGHWPRLSLVTWPVLYAAALLGAVLSLRTRQAYLVLMASLGGLALLFFWRGA</sequence>
<gene>
    <name evidence="2" type="ORF">EB812_06580</name>
</gene>
<feature type="transmembrane region" description="Helical" evidence="1">
    <location>
        <begin position="77"/>
        <end position="97"/>
    </location>
</feature>
<dbReference type="Proteomes" id="UP000292919">
    <property type="component" value="Unassembled WGS sequence"/>
</dbReference>
<evidence type="ECO:0000313" key="3">
    <source>
        <dbReference type="Proteomes" id="UP000292919"/>
    </source>
</evidence>
<dbReference type="EMBL" id="SIXC01000006">
    <property type="protein sequence ID" value="TBH79982.1"/>
    <property type="molecule type" value="Genomic_DNA"/>
</dbReference>
<feature type="transmembrane region" description="Helical" evidence="1">
    <location>
        <begin position="12"/>
        <end position="34"/>
    </location>
</feature>
<dbReference type="AlphaFoldDB" id="A0A6H3FCQ9"/>
<keyword evidence="3" id="KW-1185">Reference proteome</keyword>
<evidence type="ECO:0000313" key="2">
    <source>
        <dbReference type="EMBL" id="TBH79982.1"/>
    </source>
</evidence>
<keyword evidence="1" id="KW-0812">Transmembrane</keyword>
<protein>
    <submittedName>
        <fullName evidence="2">Uncharacterized protein</fullName>
    </submittedName>
</protein>
<feature type="transmembrane region" description="Helical" evidence="1">
    <location>
        <begin position="128"/>
        <end position="145"/>
    </location>
</feature>
<proteinExistence type="predicted"/>
<evidence type="ECO:0000256" key="1">
    <source>
        <dbReference type="SAM" id="Phobius"/>
    </source>
</evidence>